<proteinExistence type="predicted"/>
<dbReference type="GO" id="GO:0004553">
    <property type="term" value="F:hydrolase activity, hydrolyzing O-glycosyl compounds"/>
    <property type="evidence" value="ECO:0007669"/>
    <property type="project" value="InterPro"/>
</dbReference>
<dbReference type="NCBIfam" id="TIGR03568">
    <property type="entry name" value="NeuC_NnaA"/>
    <property type="match status" value="1"/>
</dbReference>
<dbReference type="STRING" id="1727163.AO498_13845"/>
<dbReference type="Proteomes" id="UP000073816">
    <property type="component" value="Chromosome"/>
</dbReference>
<dbReference type="InterPro" id="IPR003331">
    <property type="entry name" value="UDP_GlcNAc_Epimerase_2_dom"/>
</dbReference>
<feature type="domain" description="UDP-N-acetylglucosamine 2-epimerase" evidence="1">
    <location>
        <begin position="22"/>
        <end position="367"/>
    </location>
</feature>
<sequence length="374" mass="42038">MIRVGLLTSSRADYGIYLPLLKAMKSDKDIDLKIIVFGTHLSKLHGYTLSQIEADGFKAFRKLESLLLGDTPNAVSSAYAITALKFSEFWENYHDEFDVVFALGDRFEMAAAVAASVPYQVKIAHLHGGETTLGAIDNIYRHSISLSSSLHFVSTEAFKKRLIQLLDDEQAEIFNVGSLSLENLVTMPLLTVHEFQQKWGIDLNIDTILVTVHPETVAFNLNEKYCREICLALEHLSVNYQIVITMPNADTAGIVFRLAFEKLGKHYTNIKLIENFGTESYFTCMKYSKLLIGNTSSGIVEAASFQKYVLNLGNRQKGRLAGENVIHLPFDSDQIERSAIDYSQKQFEGDNLYYKPNPSSSILRTLKETYANFS</sequence>
<dbReference type="RefSeq" id="WP_067548868.1">
    <property type="nucleotide sequence ID" value="NZ_CP012836.1"/>
</dbReference>
<dbReference type="PANTHER" id="PTHR43174:SF3">
    <property type="entry name" value="UDP-N-ACETYLGLUCOSAMINE 2-EPIMERASE"/>
    <property type="match status" value="1"/>
</dbReference>
<keyword evidence="3" id="KW-1185">Reference proteome</keyword>
<dbReference type="InterPro" id="IPR020004">
    <property type="entry name" value="UDP-GlcNAc_Epase"/>
</dbReference>
<dbReference type="KEGG" id="alm:AO498_13845"/>
<dbReference type="PATRIC" id="fig|1727163.4.peg.2901"/>
<organism evidence="2 3">
    <name type="scientific">Algoriphagus sanaruensis</name>
    <dbReference type="NCBI Taxonomy" id="1727163"/>
    <lineage>
        <taxon>Bacteria</taxon>
        <taxon>Pseudomonadati</taxon>
        <taxon>Bacteroidota</taxon>
        <taxon>Cytophagia</taxon>
        <taxon>Cytophagales</taxon>
        <taxon>Cyclobacteriaceae</taxon>
        <taxon>Algoriphagus</taxon>
    </lineage>
</organism>
<evidence type="ECO:0000259" key="1">
    <source>
        <dbReference type="Pfam" id="PF02350"/>
    </source>
</evidence>
<dbReference type="EMBL" id="CP012836">
    <property type="protein sequence ID" value="AMQ57527.1"/>
    <property type="molecule type" value="Genomic_DNA"/>
</dbReference>
<evidence type="ECO:0000313" key="3">
    <source>
        <dbReference type="Proteomes" id="UP000073816"/>
    </source>
</evidence>
<protein>
    <submittedName>
        <fullName evidence="2">UDP-N-acetyl-D-glucosamine 2-epimerase,UDP-hydrolysing</fullName>
    </submittedName>
</protein>
<gene>
    <name evidence="2" type="ORF">AO498_13845</name>
</gene>
<dbReference type="AlphaFoldDB" id="A0A142EQX2"/>
<accession>A0A142EQX2</accession>
<name>A0A142EQX2_9BACT</name>
<reference evidence="3" key="1">
    <citation type="submission" date="2015-09" db="EMBL/GenBank/DDBJ databases">
        <title>Complete sequence of Algoriphagus sp. M8-2.</title>
        <authorList>
            <person name="Shintani M."/>
        </authorList>
    </citation>
    <scope>NUCLEOTIDE SEQUENCE [LARGE SCALE GENOMIC DNA]</scope>
    <source>
        <strain evidence="3">M8-2</strain>
    </source>
</reference>
<evidence type="ECO:0000313" key="2">
    <source>
        <dbReference type="EMBL" id="AMQ57527.1"/>
    </source>
</evidence>
<dbReference type="SUPFAM" id="SSF53756">
    <property type="entry name" value="UDP-Glycosyltransferase/glycogen phosphorylase"/>
    <property type="match status" value="1"/>
</dbReference>
<dbReference type="PANTHER" id="PTHR43174">
    <property type="entry name" value="UDP-N-ACETYLGLUCOSAMINE 2-EPIMERASE"/>
    <property type="match status" value="1"/>
</dbReference>
<dbReference type="OrthoDB" id="9803238at2"/>
<dbReference type="Pfam" id="PF02350">
    <property type="entry name" value="Epimerase_2"/>
    <property type="match status" value="1"/>
</dbReference>
<dbReference type="GO" id="GO:0006047">
    <property type="term" value="P:UDP-N-acetylglucosamine metabolic process"/>
    <property type="evidence" value="ECO:0007669"/>
    <property type="project" value="InterPro"/>
</dbReference>
<dbReference type="InterPro" id="IPR029767">
    <property type="entry name" value="WecB-like"/>
</dbReference>
<dbReference type="Gene3D" id="3.40.50.2000">
    <property type="entry name" value="Glycogen Phosphorylase B"/>
    <property type="match status" value="2"/>
</dbReference>
<reference evidence="2 3" key="2">
    <citation type="journal article" date="2016" name="Genome Announc.">
        <title>Complete Genome Sequence of Algoriphagus sp. Strain M8-2, Isolated from a Brackish Lake.</title>
        <authorList>
            <person name="Muraguchi Y."/>
            <person name="Kushimoto K."/>
            <person name="Ohtsubo Y."/>
            <person name="Suzuki T."/>
            <person name="Dohra H."/>
            <person name="Kimbara K."/>
            <person name="Shintani M."/>
        </authorList>
    </citation>
    <scope>NUCLEOTIDE SEQUENCE [LARGE SCALE GENOMIC DNA]</scope>
    <source>
        <strain evidence="2 3">M8-2</strain>
    </source>
</reference>